<dbReference type="AlphaFoldDB" id="A0A2T5PBM2"/>
<proteinExistence type="predicted"/>
<gene>
    <name evidence="1" type="ORF">DBO85_06510</name>
</gene>
<organism evidence="1 2">
    <name type="scientific">Pseudomonas mangrovi</name>
    <dbReference type="NCBI Taxonomy" id="2161748"/>
    <lineage>
        <taxon>Bacteria</taxon>
        <taxon>Pseudomonadati</taxon>
        <taxon>Pseudomonadota</taxon>
        <taxon>Gammaproteobacteria</taxon>
        <taxon>Pseudomonadales</taxon>
        <taxon>Pseudomonadaceae</taxon>
        <taxon>Pseudomonas</taxon>
    </lineage>
</organism>
<sequence length="201" mass="22578">MSNHPVLSRDERAFLQQLLGEAAQVSPGTARSFRIDGGESGNALLARLAQHSSLSLESQGEDFRLSFPLELEQDEFHSLQINLGTPRIFEQGPTQRPWRVHMESAPALLDANGSPTHLRVLELSPSGLLLELGEGHMPERFSLWLALPEQEPIPIRGSLARVTMPGVAAYRIELRQARHAERIRRFIFTQHRLQHPELGHP</sequence>
<protein>
    <submittedName>
        <fullName evidence="1">PilZ domain-containing protein</fullName>
    </submittedName>
</protein>
<name>A0A2T5PBM2_9PSED</name>
<dbReference type="RefSeq" id="WP_108106439.1">
    <property type="nucleotide sequence ID" value="NZ_QASN01000012.1"/>
</dbReference>
<evidence type="ECO:0000313" key="2">
    <source>
        <dbReference type="Proteomes" id="UP000244064"/>
    </source>
</evidence>
<evidence type="ECO:0000313" key="1">
    <source>
        <dbReference type="EMBL" id="PTU75109.1"/>
    </source>
</evidence>
<comment type="caution">
    <text evidence="1">The sequence shown here is derived from an EMBL/GenBank/DDBJ whole genome shotgun (WGS) entry which is preliminary data.</text>
</comment>
<reference evidence="1 2" key="1">
    <citation type="submission" date="2018-04" db="EMBL/GenBank/DDBJ databases">
        <title>Pseudomonas sp. nov., isolated from mangrove soil.</title>
        <authorList>
            <person name="Chen C."/>
        </authorList>
    </citation>
    <scope>NUCLEOTIDE SEQUENCE [LARGE SCALE GENOMIC DNA]</scope>
    <source>
        <strain evidence="1 2">TC-11</strain>
    </source>
</reference>
<keyword evidence="2" id="KW-1185">Reference proteome</keyword>
<dbReference type="Proteomes" id="UP000244064">
    <property type="component" value="Unassembled WGS sequence"/>
</dbReference>
<accession>A0A2T5PBM2</accession>
<dbReference type="OrthoDB" id="6989154at2"/>
<dbReference type="EMBL" id="QASN01000012">
    <property type="protein sequence ID" value="PTU75109.1"/>
    <property type="molecule type" value="Genomic_DNA"/>
</dbReference>